<dbReference type="PANTHER" id="PTHR30250">
    <property type="entry name" value="PST FAMILY PREDICTED COLANIC ACID TRANSPORTER"/>
    <property type="match status" value="1"/>
</dbReference>
<evidence type="ECO:0000256" key="2">
    <source>
        <dbReference type="ARBA" id="ARBA00022475"/>
    </source>
</evidence>
<keyword evidence="5 6" id="KW-0472">Membrane</keyword>
<dbReference type="Pfam" id="PF13440">
    <property type="entry name" value="Polysacc_synt_3"/>
    <property type="match status" value="1"/>
</dbReference>
<reference evidence="7" key="1">
    <citation type="submission" date="2022-10" db="EMBL/GenBank/DDBJ databases">
        <title>Gaoshiqiia sediminis gen. nov., sp. nov., isolated from coastal sediment.</title>
        <authorList>
            <person name="Yu W.X."/>
            <person name="Mu D.S."/>
            <person name="Du J.Z."/>
            <person name="Liang Y.Q."/>
        </authorList>
    </citation>
    <scope>NUCLEOTIDE SEQUENCE</scope>
    <source>
        <strain evidence="7">A06</strain>
    </source>
</reference>
<feature type="transmembrane region" description="Helical" evidence="6">
    <location>
        <begin position="462"/>
        <end position="480"/>
    </location>
</feature>
<keyword evidence="2" id="KW-1003">Cell membrane</keyword>
<protein>
    <submittedName>
        <fullName evidence="7">Polysaccharide biosynthesis C-terminal domain-containing protein</fullName>
    </submittedName>
</protein>
<feature type="transmembrane region" description="Helical" evidence="6">
    <location>
        <begin position="78"/>
        <end position="100"/>
    </location>
</feature>
<feature type="transmembrane region" description="Helical" evidence="6">
    <location>
        <begin position="267"/>
        <end position="290"/>
    </location>
</feature>
<comment type="subcellular location">
    <subcellularLocation>
        <location evidence="1">Cell membrane</location>
        <topology evidence="1">Multi-pass membrane protein</topology>
    </subcellularLocation>
</comment>
<name>A0AA41Y427_9BACT</name>
<proteinExistence type="predicted"/>
<feature type="transmembrane region" description="Helical" evidence="6">
    <location>
        <begin position="193"/>
        <end position="215"/>
    </location>
</feature>
<evidence type="ECO:0000256" key="5">
    <source>
        <dbReference type="ARBA" id="ARBA00023136"/>
    </source>
</evidence>
<dbReference type="RefSeq" id="WP_282590065.1">
    <property type="nucleotide sequence ID" value="NZ_JAPAAF010000002.1"/>
</dbReference>
<comment type="caution">
    <text evidence="7">The sequence shown here is derived from an EMBL/GenBank/DDBJ whole genome shotgun (WGS) entry which is preliminary data.</text>
</comment>
<evidence type="ECO:0000313" key="8">
    <source>
        <dbReference type="Proteomes" id="UP001163821"/>
    </source>
</evidence>
<feature type="transmembrane region" description="Helical" evidence="6">
    <location>
        <begin position="12"/>
        <end position="28"/>
    </location>
</feature>
<feature type="transmembrane region" description="Helical" evidence="6">
    <location>
        <begin position="48"/>
        <end position="66"/>
    </location>
</feature>
<sequence>MNSFKKLVSETAVYGVSSIVGRFINWWLVPYYSHIFQTAEYGVVTNLYSYMAFLLVILTYGMETGYFRYASQKKDKQLVYSSSLISLFVTSLSFLLVVYSFSDVIAGWLDYANHPEYVRWIALIMAFDAFTSIPFARLRIESKAIRFAVIKLVNIFANIFFNIFFLTICPALLKSNPDHLVGVIYSDQIGVGYVFISNLIASGVTFVMLLPELWVKLRFDGSLLKEMVWYSFPILVVGIAGMVNQNIDKILIPILLPANQGPMEQLGIYGANYKLAVLMNMFIQAFRYAFEPFFFSQVKSEDNKRGYALILKYFVIFGLLIFLGISLFLDVFKTFNIIDEAYYSGLKVVPIILMANLFLGIYYTVSLWYKLTDKTRFGAYFSLVGAAISLGINIVFIPVFGYMASAVAVLICFIVEAILCYVYGQKHFPIDYPLKRIGFYFVLALGLYFISVLFHVSPILPMYLFHAFLLMLFIVIIYVLENREFRKFLH</sequence>
<evidence type="ECO:0000256" key="3">
    <source>
        <dbReference type="ARBA" id="ARBA00022692"/>
    </source>
</evidence>
<evidence type="ECO:0000256" key="6">
    <source>
        <dbReference type="SAM" id="Phobius"/>
    </source>
</evidence>
<dbReference type="EMBL" id="JAPAAF010000002">
    <property type="protein sequence ID" value="MCW0481455.1"/>
    <property type="molecule type" value="Genomic_DNA"/>
</dbReference>
<dbReference type="InterPro" id="IPR050833">
    <property type="entry name" value="Poly_Biosynth_Transport"/>
</dbReference>
<feature type="transmembrane region" description="Helical" evidence="6">
    <location>
        <begin position="120"/>
        <end position="140"/>
    </location>
</feature>
<dbReference type="PANTHER" id="PTHR30250:SF11">
    <property type="entry name" value="O-ANTIGEN TRANSPORTER-RELATED"/>
    <property type="match status" value="1"/>
</dbReference>
<feature type="transmembrane region" description="Helical" evidence="6">
    <location>
        <begin position="377"/>
        <end position="396"/>
    </location>
</feature>
<evidence type="ECO:0000256" key="1">
    <source>
        <dbReference type="ARBA" id="ARBA00004651"/>
    </source>
</evidence>
<evidence type="ECO:0000256" key="4">
    <source>
        <dbReference type="ARBA" id="ARBA00022989"/>
    </source>
</evidence>
<keyword evidence="4 6" id="KW-1133">Transmembrane helix</keyword>
<feature type="transmembrane region" description="Helical" evidence="6">
    <location>
        <begin position="227"/>
        <end position="247"/>
    </location>
</feature>
<keyword evidence="3 6" id="KW-0812">Transmembrane</keyword>
<feature type="transmembrane region" description="Helical" evidence="6">
    <location>
        <begin position="310"/>
        <end position="329"/>
    </location>
</feature>
<feature type="transmembrane region" description="Helical" evidence="6">
    <location>
        <begin position="152"/>
        <end position="173"/>
    </location>
</feature>
<dbReference type="AlphaFoldDB" id="A0AA41Y427"/>
<gene>
    <name evidence="7" type="ORF">N2K84_01865</name>
</gene>
<evidence type="ECO:0000313" key="7">
    <source>
        <dbReference type="EMBL" id="MCW0481455.1"/>
    </source>
</evidence>
<feature type="transmembrane region" description="Helical" evidence="6">
    <location>
        <begin position="341"/>
        <end position="365"/>
    </location>
</feature>
<accession>A0AA41Y427</accession>
<feature type="transmembrane region" description="Helical" evidence="6">
    <location>
        <begin position="402"/>
        <end position="424"/>
    </location>
</feature>
<organism evidence="7 8">
    <name type="scientific">Gaoshiqia sediminis</name>
    <dbReference type="NCBI Taxonomy" id="2986998"/>
    <lineage>
        <taxon>Bacteria</taxon>
        <taxon>Pseudomonadati</taxon>
        <taxon>Bacteroidota</taxon>
        <taxon>Bacteroidia</taxon>
        <taxon>Marinilabiliales</taxon>
        <taxon>Prolixibacteraceae</taxon>
        <taxon>Gaoshiqia</taxon>
    </lineage>
</organism>
<keyword evidence="8" id="KW-1185">Reference proteome</keyword>
<dbReference type="GO" id="GO:0005886">
    <property type="term" value="C:plasma membrane"/>
    <property type="evidence" value="ECO:0007669"/>
    <property type="project" value="UniProtKB-SubCell"/>
</dbReference>
<feature type="transmembrane region" description="Helical" evidence="6">
    <location>
        <begin position="436"/>
        <end position="456"/>
    </location>
</feature>
<dbReference type="Proteomes" id="UP001163821">
    <property type="component" value="Unassembled WGS sequence"/>
</dbReference>